<feature type="domain" description="Pirin N-terminal" evidence="4">
    <location>
        <begin position="29"/>
        <end position="118"/>
    </location>
</feature>
<evidence type="ECO:0000259" key="4">
    <source>
        <dbReference type="Pfam" id="PF02678"/>
    </source>
</evidence>
<dbReference type="PIRSF" id="PIRSF006232">
    <property type="entry name" value="Pirin"/>
    <property type="match status" value="1"/>
</dbReference>
<protein>
    <submittedName>
        <fullName evidence="7 8">Pirin</fullName>
    </submittedName>
</protein>
<dbReference type="CDD" id="cd02247">
    <property type="entry name" value="cupin_pirin_C"/>
    <property type="match status" value="1"/>
</dbReference>
<dbReference type="Proteomes" id="UP000324162">
    <property type="component" value="Unassembled WGS sequence"/>
</dbReference>
<reference evidence="10 11" key="2">
    <citation type="submission" date="2019-01" db="EMBL/GenBank/DDBJ databases">
        <title>Genome sequences of marine Pseudoalteromonas species.</title>
        <authorList>
            <person name="Boraston A.B."/>
            <person name="Hehemann J.-H."/>
            <person name="Vickers C.J."/>
            <person name="Salama-Alber O."/>
            <person name="Abe K."/>
            <person name="Hettle A.J."/>
        </authorList>
    </citation>
    <scope>NUCLEOTIDE SEQUENCE [LARGE SCALE GENOMIC DNA]</scope>
    <source>
        <strain evidence="7 11">PS42</strain>
        <strain evidence="6 10">PS47</strain>
    </source>
</reference>
<dbReference type="InterPro" id="IPR011051">
    <property type="entry name" value="RmlC_Cupin_sf"/>
</dbReference>
<reference evidence="8 9" key="1">
    <citation type="submission" date="2014-04" db="EMBL/GenBank/DDBJ databases">
        <title>Pseudoalteromonas galatheae sp. nov., isolated from a deep-sea polychaete near Canal Concepcion, Chile.</title>
        <authorList>
            <person name="Machado H.R."/>
            <person name="Gram L."/>
            <person name="Vynne N.G."/>
        </authorList>
    </citation>
    <scope>NUCLEOTIDE SEQUENCE [LARGE SCALE GENOMIC DNA]</scope>
    <source>
        <strain evidence="8 9">KMM216</strain>
    </source>
</reference>
<evidence type="ECO:0000256" key="2">
    <source>
        <dbReference type="PIRSR" id="PIRSR006232-1"/>
    </source>
</evidence>
<comment type="cofactor">
    <cofactor evidence="2">
        <name>Fe cation</name>
        <dbReference type="ChEBI" id="CHEBI:24875"/>
    </cofactor>
    <text evidence="2">Binds 1 Fe cation per subunit.</text>
</comment>
<dbReference type="InterPro" id="IPR003829">
    <property type="entry name" value="Pirin_N_dom"/>
</dbReference>
<dbReference type="Proteomes" id="UP000322915">
    <property type="component" value="Unassembled WGS sequence"/>
</dbReference>
<dbReference type="CDD" id="cd02909">
    <property type="entry name" value="cupin_pirin_N"/>
    <property type="match status" value="1"/>
</dbReference>
<organism evidence="7 11">
    <name type="scientific">Pseudoalteromonas fuliginea</name>
    <dbReference type="NCBI Taxonomy" id="1872678"/>
    <lineage>
        <taxon>Bacteria</taxon>
        <taxon>Pseudomonadati</taxon>
        <taxon>Pseudomonadota</taxon>
        <taxon>Gammaproteobacteria</taxon>
        <taxon>Alteromonadales</taxon>
        <taxon>Pseudoalteromonadaceae</taxon>
        <taxon>Pseudoalteromonas</taxon>
    </lineage>
</organism>
<keyword evidence="10" id="KW-1185">Reference proteome</keyword>
<feature type="domain" description="Pirin C-terminal" evidence="5">
    <location>
        <begin position="178"/>
        <end position="278"/>
    </location>
</feature>
<dbReference type="Gene3D" id="2.60.120.10">
    <property type="entry name" value="Jelly Rolls"/>
    <property type="match status" value="2"/>
</dbReference>
<feature type="binding site" evidence="2">
    <location>
        <position position="57"/>
    </location>
    <ligand>
        <name>Fe cation</name>
        <dbReference type="ChEBI" id="CHEBI:24875"/>
    </ligand>
</feature>
<dbReference type="RefSeq" id="WP_008135012.1">
    <property type="nucleotide sequence ID" value="NZ_JBBMQV010000003.1"/>
</dbReference>
<evidence type="ECO:0000313" key="9">
    <source>
        <dbReference type="Proteomes" id="UP000027154"/>
    </source>
</evidence>
<dbReference type="SUPFAM" id="SSF51182">
    <property type="entry name" value="RmlC-like cupins"/>
    <property type="match status" value="1"/>
</dbReference>
<dbReference type="PANTHER" id="PTHR13903">
    <property type="entry name" value="PIRIN-RELATED"/>
    <property type="match status" value="1"/>
</dbReference>
<gene>
    <name evidence="8" type="ORF">DC53_10905</name>
    <name evidence="7" type="ORF">EU508_11375</name>
    <name evidence="6" type="ORF">EU509_15710</name>
</gene>
<dbReference type="InterPro" id="IPR012093">
    <property type="entry name" value="Pirin"/>
</dbReference>
<sequence length="280" mass="30593">MKISKVLTAYATQDGDGVSISRIPGFDGKYLDPFLMIDELKSDDKKDYMGGFPEHPHRGIETFTYILKGGFEHRDQMGNKKAIKAGDVQWMSTGRGVMHSEMPLADTVDGLHGFQIWINMPSLDKMRDPRYQDTTQNSAPSFTNTHGVTLKALAGSWQFESETLTSSLQGLAANALLADITLPAGKSVHLEPLSQQKVMIYIHSGSIITSDDQTIPAGKLLILEPDSNINITSEQGAGVLVLAGDPLNQPIAHMGPFVMTTQAEVQQAVRDYQNGEFGKI</sequence>
<feature type="binding site" evidence="2">
    <location>
        <position position="99"/>
    </location>
    <ligand>
        <name>Fe cation</name>
        <dbReference type="ChEBI" id="CHEBI:24875"/>
    </ligand>
</feature>
<dbReference type="GO" id="GO:0046872">
    <property type="term" value="F:metal ion binding"/>
    <property type="evidence" value="ECO:0007669"/>
    <property type="project" value="UniProtKB-KW"/>
</dbReference>
<evidence type="ECO:0000259" key="5">
    <source>
        <dbReference type="Pfam" id="PF05726"/>
    </source>
</evidence>
<evidence type="ECO:0000313" key="7">
    <source>
        <dbReference type="EMBL" id="KAA1159729.1"/>
    </source>
</evidence>
<dbReference type="Proteomes" id="UP000027154">
    <property type="component" value="Unassembled WGS sequence"/>
</dbReference>
<comment type="caution">
    <text evidence="7">The sequence shown here is derived from an EMBL/GenBank/DDBJ whole genome shotgun (WGS) entry which is preliminary data.</text>
</comment>
<dbReference type="Pfam" id="PF05726">
    <property type="entry name" value="Pirin_C"/>
    <property type="match status" value="1"/>
</dbReference>
<dbReference type="EMBL" id="SEUK01000050">
    <property type="protein sequence ID" value="KAA1159729.1"/>
    <property type="molecule type" value="Genomic_DNA"/>
</dbReference>
<accession>A0A063KPM0</accession>
<feature type="binding site" evidence="2">
    <location>
        <position position="55"/>
    </location>
    <ligand>
        <name>Fe cation</name>
        <dbReference type="ChEBI" id="CHEBI:24875"/>
    </ligand>
</feature>
<dbReference type="PANTHER" id="PTHR13903:SF8">
    <property type="entry name" value="PIRIN"/>
    <property type="match status" value="1"/>
</dbReference>
<name>A0A063KPM0_9GAMM</name>
<evidence type="ECO:0000256" key="1">
    <source>
        <dbReference type="ARBA" id="ARBA00008416"/>
    </source>
</evidence>
<evidence type="ECO:0000313" key="10">
    <source>
        <dbReference type="Proteomes" id="UP000322915"/>
    </source>
</evidence>
<evidence type="ECO:0000313" key="11">
    <source>
        <dbReference type="Proteomes" id="UP000324162"/>
    </source>
</evidence>
<keyword evidence="2" id="KW-0408">Iron</keyword>
<dbReference type="InterPro" id="IPR014710">
    <property type="entry name" value="RmlC-like_jellyroll"/>
</dbReference>
<evidence type="ECO:0000313" key="8">
    <source>
        <dbReference type="EMBL" id="KDC50820.1"/>
    </source>
</evidence>
<dbReference type="EMBL" id="SEUJ01000075">
    <property type="protein sequence ID" value="KAA1152235.1"/>
    <property type="molecule type" value="Genomic_DNA"/>
</dbReference>
<keyword evidence="2" id="KW-0479">Metal-binding</keyword>
<dbReference type="AlphaFoldDB" id="A0A063KPM0"/>
<evidence type="ECO:0000256" key="3">
    <source>
        <dbReference type="RuleBase" id="RU003457"/>
    </source>
</evidence>
<dbReference type="InterPro" id="IPR008778">
    <property type="entry name" value="Pirin_C_dom"/>
</dbReference>
<comment type="similarity">
    <text evidence="1 3">Belongs to the pirin family.</text>
</comment>
<dbReference type="Pfam" id="PF02678">
    <property type="entry name" value="Pirin"/>
    <property type="match status" value="1"/>
</dbReference>
<dbReference type="EMBL" id="JJNZ01000031">
    <property type="protein sequence ID" value="KDC50820.1"/>
    <property type="molecule type" value="Genomic_DNA"/>
</dbReference>
<evidence type="ECO:0000313" key="6">
    <source>
        <dbReference type="EMBL" id="KAA1152235.1"/>
    </source>
</evidence>
<proteinExistence type="inferred from homology"/>
<dbReference type="OrthoDB" id="9780903at2"/>
<feature type="binding site" evidence="2">
    <location>
        <position position="101"/>
    </location>
    <ligand>
        <name>Fe cation</name>
        <dbReference type="ChEBI" id="CHEBI:24875"/>
    </ligand>
</feature>